<dbReference type="OrthoDB" id="8302268at2"/>
<dbReference type="RefSeq" id="WP_129341911.1">
    <property type="nucleotide sequence ID" value="NZ_JACIDD010000002.1"/>
</dbReference>
<dbReference type="AlphaFoldDB" id="A0A4Q2IT41"/>
<dbReference type="EMBL" id="SDPT01000002">
    <property type="protein sequence ID" value="RXZ31677.1"/>
    <property type="molecule type" value="Genomic_DNA"/>
</dbReference>
<evidence type="ECO:0000313" key="2">
    <source>
        <dbReference type="Proteomes" id="UP000292347"/>
    </source>
</evidence>
<name>A0A4Q2IT41_9SPHN</name>
<evidence type="ECO:0000313" key="1">
    <source>
        <dbReference type="EMBL" id="RXZ31677.1"/>
    </source>
</evidence>
<organism evidence="1 2">
    <name type="scientific">Sphingomonas desiccabilis</name>
    <dbReference type="NCBI Taxonomy" id="429134"/>
    <lineage>
        <taxon>Bacteria</taxon>
        <taxon>Pseudomonadati</taxon>
        <taxon>Pseudomonadota</taxon>
        <taxon>Alphaproteobacteria</taxon>
        <taxon>Sphingomonadales</taxon>
        <taxon>Sphingomonadaceae</taxon>
        <taxon>Sphingomonas</taxon>
    </lineage>
</organism>
<proteinExistence type="predicted"/>
<gene>
    <name evidence="1" type="ORF">EO081_10650</name>
</gene>
<keyword evidence="2" id="KW-1185">Reference proteome</keyword>
<comment type="caution">
    <text evidence="1">The sequence shown here is derived from an EMBL/GenBank/DDBJ whole genome shotgun (WGS) entry which is preliminary data.</text>
</comment>
<protein>
    <recommendedName>
        <fullName evidence="3">APCDD1 domain-containing protein</fullName>
    </recommendedName>
</protein>
<dbReference type="Proteomes" id="UP000292347">
    <property type="component" value="Unassembled WGS sequence"/>
</dbReference>
<sequence length="190" mass="20803">MTAIVALLLLLGASPPVQPPPIHGIWETACLPIGENGRHGVVTRVTLTHRRLQAVSQVYETRACDVPTFKLHFRGTLLPVQVDGGRWLLRHHVRAITLTPQAAAVVAQYNRADSPSSGCGMKGWKLGVARSVAGRRCAPIDFAPLGTLLYDAAWTDGEELRFGAFPEAWSNRSAGQRPTRPLPQSFRRVR</sequence>
<reference evidence="1 2" key="1">
    <citation type="submission" date="2019-01" db="EMBL/GenBank/DDBJ databases">
        <title>Sphingomonas mucosissima sp. nov. and Sphingomonas desiccabilis sp. nov., from biological soil crusts in the Colorado Plateau, USA.</title>
        <authorList>
            <person name="Zhu D."/>
        </authorList>
    </citation>
    <scope>NUCLEOTIDE SEQUENCE [LARGE SCALE GENOMIC DNA]</scope>
    <source>
        <strain evidence="1 2">CP1D</strain>
    </source>
</reference>
<accession>A0A4Q2IT41</accession>
<evidence type="ECO:0008006" key="3">
    <source>
        <dbReference type="Google" id="ProtNLM"/>
    </source>
</evidence>